<protein>
    <submittedName>
        <fullName evidence="4">Fe-S cluster assembly protein SufD</fullName>
    </submittedName>
</protein>
<dbReference type="NCBIfam" id="TIGR01981">
    <property type="entry name" value="sufD"/>
    <property type="match status" value="1"/>
</dbReference>
<dbReference type="EMBL" id="CP072643">
    <property type="protein sequence ID" value="QUV95658.1"/>
    <property type="molecule type" value="Genomic_DNA"/>
</dbReference>
<dbReference type="PANTHER" id="PTHR43575">
    <property type="entry name" value="PROTEIN ABCI7, CHLOROPLASTIC"/>
    <property type="match status" value="1"/>
</dbReference>
<proteinExistence type="inferred from homology"/>
<comment type="similarity">
    <text evidence="1">Belongs to the iron-sulfur cluster assembly SufBD family.</text>
</comment>
<organism evidence="4 5">
    <name type="scientific">Chloracidobacterium sp. N</name>
    <dbReference type="NCBI Taxonomy" id="2821540"/>
    <lineage>
        <taxon>Bacteria</taxon>
        <taxon>Pseudomonadati</taxon>
        <taxon>Acidobacteriota</taxon>
        <taxon>Terriglobia</taxon>
        <taxon>Terriglobales</taxon>
        <taxon>Acidobacteriaceae</taxon>
        <taxon>Chloracidobacterium</taxon>
        <taxon>Chloracidobacterium aggregatum</taxon>
    </lineage>
</organism>
<dbReference type="InterPro" id="IPR045595">
    <property type="entry name" value="SufBD_N"/>
</dbReference>
<dbReference type="InterPro" id="IPR011542">
    <property type="entry name" value="SUF_FeS_clus_asmbl_SufD"/>
</dbReference>
<gene>
    <name evidence="4" type="primary">sufD</name>
    <name evidence="4" type="ORF">J8C05_12580</name>
</gene>
<keyword evidence="5" id="KW-1185">Reference proteome</keyword>
<evidence type="ECO:0000256" key="1">
    <source>
        <dbReference type="ARBA" id="ARBA00043967"/>
    </source>
</evidence>
<reference evidence="4 5" key="1">
    <citation type="submission" date="2021-03" db="EMBL/GenBank/DDBJ databases">
        <title>Genomic and phenotypic characterization of Chloracidobacterium isolates provides evidence for multiple species.</title>
        <authorList>
            <person name="Saini M.K."/>
            <person name="Costas A.M.G."/>
            <person name="Tank M."/>
            <person name="Bryant D.A."/>
        </authorList>
    </citation>
    <scope>NUCLEOTIDE SEQUENCE [LARGE SCALE GENOMIC DNA]</scope>
    <source>
        <strain evidence="4 5">N</strain>
    </source>
</reference>
<dbReference type="InterPro" id="IPR037284">
    <property type="entry name" value="SUF_FeS_clus_asmbl_SufBD_sf"/>
</dbReference>
<evidence type="ECO:0000313" key="5">
    <source>
        <dbReference type="Proteomes" id="UP000677668"/>
    </source>
</evidence>
<dbReference type="InterPro" id="IPR000825">
    <property type="entry name" value="SUF_FeS_clus_asmbl_SufBD_core"/>
</dbReference>
<dbReference type="Proteomes" id="UP000677668">
    <property type="component" value="Chromosome 2"/>
</dbReference>
<feature type="domain" description="SUF system FeS cluster assembly SufBD N-terminal" evidence="3">
    <location>
        <begin position="32"/>
        <end position="161"/>
    </location>
</feature>
<dbReference type="Pfam" id="PF19295">
    <property type="entry name" value="SufBD_N"/>
    <property type="match status" value="1"/>
</dbReference>
<evidence type="ECO:0000313" key="4">
    <source>
        <dbReference type="EMBL" id="QUV95658.1"/>
    </source>
</evidence>
<dbReference type="Pfam" id="PF01458">
    <property type="entry name" value="SUFBD_core"/>
    <property type="match status" value="1"/>
</dbReference>
<dbReference type="PANTHER" id="PTHR43575:SF1">
    <property type="entry name" value="PROTEIN ABCI7, CHLOROPLASTIC"/>
    <property type="match status" value="1"/>
</dbReference>
<feature type="domain" description="SUF system FeS cluster assembly SufBD core" evidence="2">
    <location>
        <begin position="171"/>
        <end position="407"/>
    </location>
</feature>
<dbReference type="InterPro" id="IPR055346">
    <property type="entry name" value="Fe-S_cluster_assembly_SufBD"/>
</dbReference>
<evidence type="ECO:0000259" key="2">
    <source>
        <dbReference type="Pfam" id="PF01458"/>
    </source>
</evidence>
<sequence>MTMKAETAKTPNPFAEAFAALAPVRAASSYGRVQEDAFATFERLGLPTVRDEAWRYTNLAPLTKRPFRPATADGLMAANLQSGIAFFDESATTRMVFVNGAFQAALSNLSGLPAGVEIRRLDGPASLPEAEASPFRALNTAFLREGVTIRVARGKALAAPIGLFFVTAPTDDDRMTHPRVIIELDEAAIATVVEIHTVLCDEEGRFGAHPYLTNTVTDVRLGQGANLTHIKVQTEGTAAYHIADLRVDIGRGAVFTGHAHTLGGQLSRQDIHARFLDEGGECRLYGLQALRGQQLADTHVTVDHAVPNSTSEILYKGIFDEQAHGVFDGRVIVGHGAQQTNAVTTNKNLLLSEKARVDTKPQLEIFADDVKCGHGATVGQLDEDEIFYLRSRGLTLADARRLLTFGFAREVSEKLPVPSLKVRLDGALAKRVESSQSASGDCVL</sequence>
<dbReference type="SUPFAM" id="SSF101960">
    <property type="entry name" value="Stabilizer of iron transporter SufD"/>
    <property type="match status" value="1"/>
</dbReference>
<accession>A0ABX8B5G0</accession>
<dbReference type="RefSeq" id="WP_211423873.1">
    <property type="nucleotide sequence ID" value="NZ_CP072643.1"/>
</dbReference>
<name>A0ABX8B5G0_9BACT</name>
<evidence type="ECO:0000259" key="3">
    <source>
        <dbReference type="Pfam" id="PF19295"/>
    </source>
</evidence>